<proteinExistence type="predicted"/>
<keyword evidence="2" id="KW-1185">Reference proteome</keyword>
<organism evidence="1 2">
    <name type="scientific">Segetibacter aerophilus</name>
    <dbReference type="NCBI Taxonomy" id="670293"/>
    <lineage>
        <taxon>Bacteria</taxon>
        <taxon>Pseudomonadati</taxon>
        <taxon>Bacteroidota</taxon>
        <taxon>Chitinophagia</taxon>
        <taxon>Chitinophagales</taxon>
        <taxon>Chitinophagaceae</taxon>
        <taxon>Segetibacter</taxon>
    </lineage>
</organism>
<evidence type="ECO:0000313" key="1">
    <source>
        <dbReference type="EMBL" id="GEO10027.1"/>
    </source>
</evidence>
<dbReference type="InterPro" id="IPR026444">
    <property type="entry name" value="Secre_tail"/>
</dbReference>
<evidence type="ECO:0008006" key="3">
    <source>
        <dbReference type="Google" id="ProtNLM"/>
    </source>
</evidence>
<reference evidence="1 2" key="1">
    <citation type="submission" date="2019-07" db="EMBL/GenBank/DDBJ databases">
        <title>Whole genome shotgun sequence of Segetibacter aerophilus NBRC 106135.</title>
        <authorList>
            <person name="Hosoyama A."/>
            <person name="Uohara A."/>
            <person name="Ohji S."/>
            <person name="Ichikawa N."/>
        </authorList>
    </citation>
    <scope>NUCLEOTIDE SEQUENCE [LARGE SCALE GENOMIC DNA]</scope>
    <source>
        <strain evidence="1 2">NBRC 106135</strain>
    </source>
</reference>
<protein>
    <recommendedName>
        <fullName evidence="3">Secretion system C-terminal sorting domain-containing protein</fullName>
    </recommendedName>
</protein>
<dbReference type="NCBIfam" id="TIGR04183">
    <property type="entry name" value="Por_Secre_tail"/>
    <property type="match status" value="1"/>
</dbReference>
<gene>
    <name evidence="1" type="ORF">SAE01_25230</name>
</gene>
<evidence type="ECO:0000313" key="2">
    <source>
        <dbReference type="Proteomes" id="UP000321513"/>
    </source>
</evidence>
<dbReference type="EMBL" id="BJYT01000008">
    <property type="protein sequence ID" value="GEO10027.1"/>
    <property type="molecule type" value="Genomic_DNA"/>
</dbReference>
<accession>A0A512BDT8</accession>
<dbReference type="OrthoDB" id="1652165at2"/>
<dbReference type="Proteomes" id="UP000321513">
    <property type="component" value="Unassembled WGS sequence"/>
</dbReference>
<dbReference type="RefSeq" id="WP_147204139.1">
    <property type="nucleotide sequence ID" value="NZ_BJYT01000008.1"/>
</dbReference>
<name>A0A512BDT8_9BACT</name>
<sequence length="2014" mass="206999">MKNLYNIVTATSKNYFKNLFVVFVLITASLFSSITYAQTYRSSSEGTAADGATALDVSKPAGLQVGDVMIAAISVRPWNVSINSVPTGWVLIRTTTAGSTGSGGDNKQAIYYKIVTATDVLATTTRYTWGFSLSEGAAGGILDFSGVENSYSPIDKHAGAESGSGLTFSSPSINTTYPNEVVLGIHAYGSSGTWTNPVGNTFPMTQRVDIASRVVPHVLGVSMEMSHGVKVTAGATGSVSATASNDPEVGVSQIVALMPNTQISYAGTPYCKNEGTAAVTRIGITGGVYSSTSGLSLNVTTGAVDLAASSAGTYVVTYTYGTTLQYSTTTSIKVNPVPTEAMSGSVTICQSGTAPSINFSSGNGTAPYTFTYKINTGANQTVTTAATSNSIAVSQPTSTAGTFAYTLVSVADANSCTLTQSDVETITVNPLPTATVSGATTVCQNATAPNITFTGAGATAPYTFTYRVNAGSNQTITTTTGNSVTIAQPTTTVGTYTYTLVSVSSANSCSQLQGGSAAITVNPLPTATIGGTATVCQSSTAPSITFTGAGATAPYTFTYKINSGLNQTVTTTSGNSVTVTQPTTTAGTYTYTLVSVSSANSCSQVQSGSSVITVTPLPTATISGATTVCQNATVPNITFTGAGGTAPYTFTYNINGGASQTVTSAVGSSTVTVAQPTLTAGAFTYTLVSVSSASCTQAQSGSALITINPLPTATISGATTICLNTTAPNITFTGAGATAPYTFTYNINGGANQTITTTTGNSVTIAQPTSTVGTYTYTLVSVSSANTCSQLQGGSAAITVNPLPTASISGAATVCQNSTAPAITFTGAGATAPYTFTYKINSGLNQTVTTTTGNSVTVTQPTTTAGTYTYTLVSVSSANACSQAQGGSAAIIVTPLSTATISGATTVCQNTTAPNITFTGAGGTAPYTFTYNINGVANLTVTSASGSNTVTVAQSTSTAGAFTYNLVSVSSASCSQSQSGSALITINPLPTATIAGATTVCQNTTAPNITFTGAGATAPYTFTYKINGGVNQTITTTSGNSVTVAQPTTTANTYTYTFVSVSSANSCSQLQSGSAAIIVTAPVTTPVFTAGSTSSRCQSGTTVTYTATASNATLISYTLDAASITGGNSIVSSTGAVTFAAGWTGTSTITATATGCYGPTTSTHTVTTAVAPVASFNYTANPYCTNGGNASINFSGTAGGTFSSSPTGLAINGSTGFVDVQASTPGAYTVNYTIASTASCPTYIVSAPMTINIHAIWNGSVSRNWHDANNWSCGGVPTLTSNAIIPTGMPRYPIIYSGVGTTNNLTIQTGASILDSGSLKVAGIISNTDAGSINALAGKVEFASNSYQVIPSNLFNQKTIKDIVISDAAGIKLSGPLRVTGSVAFGNVNNTVFTTGDSLTLASVAGSDAQIKDITNAGVNSGNTINGLVIVERYMPAKRAYRLATAPVNSTKSIKFNWMENSVNPDRYTRINPFPGYGTNVTGTGNSAFGFDATQTQNPSMFTFSNSSQAWVPLPNTSGIMTAGNGYRIIVRGDRNIDMNSNTPTPTPTTLRATGTVVTGDFTMVKLGSTAPANLANLSGGSNAYNLIANPYASPINWLTVSKTDIAVTIYIFDPTIAGSGGRGGYCVYNTAVGGISNNGSIADNYIQSGQSFFVQASGPNPSITFKETDKASQYRPLFRTGNELSNLSVQILLPAQQQTLESADGAKVYFSEEFDNSVGREDSYKFANQDENVAIVSSGNLLSIEGRRPVTAGDSVQLKLWQLTQKNYLLKINFNNFSQGLEAYLKDKYLSTTTQLNTTGETMVPVTITSDAASTAPDRYKIVFEKFTTLPLHLLGIKAVEKNGGVEVGWIAESESNMDRYEVEKSVDGQRYVTAGTVKAKSNPGTSSNYTWFDLMPNKGDNFYKIKSVDKEGVTKYSSVAKVKLDKGVSGITLFPNPIQGKIVTLQFTGIKKANYNVSLFNSVGEKVHNTIISHTGGSANHSFELKTFLPKGVYQLQVSDNIDKETISVLVQ</sequence>
<comment type="caution">
    <text evidence="1">The sequence shown here is derived from an EMBL/GenBank/DDBJ whole genome shotgun (WGS) entry which is preliminary data.</text>
</comment>